<dbReference type="EMBL" id="CAGS01000240">
    <property type="protein sequence ID" value="CCF84171.1"/>
    <property type="molecule type" value="Genomic_DNA"/>
</dbReference>
<dbReference type="SUPFAM" id="SSF53067">
    <property type="entry name" value="Actin-like ATPase domain"/>
    <property type="match status" value="2"/>
</dbReference>
<keyword evidence="11 16" id="KW-0067">ATP-binding</keyword>
<keyword evidence="13 16" id="KW-0173">Coenzyme A biosynthesis</keyword>
<comment type="cofactor">
    <cofactor evidence="16">
        <name>NH4(+)</name>
        <dbReference type="ChEBI" id="CHEBI:28938"/>
    </cofactor>
    <cofactor evidence="16">
        <name>K(+)</name>
        <dbReference type="ChEBI" id="CHEBI:29103"/>
    </cofactor>
    <text evidence="16">A monovalent cation. Ammonium or potassium.</text>
</comment>
<comment type="function">
    <text evidence="16">Catalyzes the phosphorylation of pantothenate (Pan), the first step in CoA biosynthesis.</text>
</comment>
<evidence type="ECO:0000256" key="12">
    <source>
        <dbReference type="ARBA" id="ARBA00022958"/>
    </source>
</evidence>
<feature type="binding site" evidence="16">
    <location>
        <begin position="106"/>
        <end position="109"/>
    </location>
    <ligand>
        <name>substrate</name>
    </ligand>
</feature>
<evidence type="ECO:0000256" key="9">
    <source>
        <dbReference type="ARBA" id="ARBA00022741"/>
    </source>
</evidence>
<dbReference type="InterPro" id="IPR004619">
    <property type="entry name" value="Type_III_PanK"/>
</dbReference>
<evidence type="ECO:0000313" key="18">
    <source>
        <dbReference type="Proteomes" id="UP000004221"/>
    </source>
</evidence>
<dbReference type="HAMAP" id="MF_01274">
    <property type="entry name" value="Pantothen_kinase_3"/>
    <property type="match status" value="1"/>
</dbReference>
<dbReference type="PANTHER" id="PTHR34265:SF1">
    <property type="entry name" value="TYPE III PANTOTHENATE KINASE"/>
    <property type="match status" value="1"/>
</dbReference>
<comment type="cofactor">
    <cofactor evidence="2">
        <name>K(+)</name>
        <dbReference type="ChEBI" id="CHEBI:29103"/>
    </cofactor>
</comment>
<dbReference type="NCBIfam" id="NF009855">
    <property type="entry name" value="PRK13321.1"/>
    <property type="match status" value="1"/>
</dbReference>
<dbReference type="OrthoDB" id="9804707at2"/>
<dbReference type="CDD" id="cd24015">
    <property type="entry name" value="ASKHA_NBD_PanK-III"/>
    <property type="match status" value="1"/>
</dbReference>
<feature type="binding site" evidence="16">
    <location>
        <begin position="6"/>
        <end position="13"/>
    </location>
    <ligand>
        <name>ATP</name>
        <dbReference type="ChEBI" id="CHEBI:30616"/>
    </ligand>
</feature>
<dbReference type="GO" id="GO:0004594">
    <property type="term" value="F:pantothenate kinase activity"/>
    <property type="evidence" value="ECO:0007669"/>
    <property type="project" value="UniProtKB-UniRule"/>
</dbReference>
<accession>I4EHK9</accession>
<keyword evidence="18" id="KW-1185">Reference proteome</keyword>
<organism evidence="17 18">
    <name type="scientific">Nitrolancea hollandica Lb</name>
    <dbReference type="NCBI Taxonomy" id="1129897"/>
    <lineage>
        <taxon>Bacteria</taxon>
        <taxon>Pseudomonadati</taxon>
        <taxon>Thermomicrobiota</taxon>
        <taxon>Thermomicrobia</taxon>
        <taxon>Sphaerobacterales</taxon>
        <taxon>Sphaerobacterineae</taxon>
        <taxon>Sphaerobacteraceae</taxon>
        <taxon>Nitrolancea</taxon>
    </lineage>
</organism>
<comment type="subunit">
    <text evidence="5 16">Homodimer.</text>
</comment>
<comment type="caution">
    <text evidence="17">The sequence shown here is derived from an EMBL/GenBank/DDBJ whole genome shotgun (WGS) entry which is preliminary data.</text>
</comment>
<comment type="caution">
    <text evidence="16">Lacks conserved residue(s) required for the propagation of feature annotation.</text>
</comment>
<comment type="similarity">
    <text evidence="14 16">Belongs to the type III pantothenate kinase family.</text>
</comment>
<evidence type="ECO:0000256" key="14">
    <source>
        <dbReference type="ARBA" id="ARBA00038036"/>
    </source>
</evidence>
<reference evidence="17 18" key="1">
    <citation type="journal article" date="2012" name="ISME J.">
        <title>Nitrification expanded: discovery, physiology and genomics of a nitrite-oxidizing bacterium from the phylum Chloroflexi.</title>
        <authorList>
            <person name="Sorokin D.Y."/>
            <person name="Lucker S."/>
            <person name="Vejmelkova D."/>
            <person name="Kostrikina N.A."/>
            <person name="Kleerebezem R."/>
            <person name="Rijpstra W.I."/>
            <person name="Damste J.S."/>
            <person name="Le Paslier D."/>
            <person name="Muyzer G."/>
            <person name="Wagner M."/>
            <person name="van Loosdrecht M.C."/>
            <person name="Daims H."/>
        </authorList>
    </citation>
    <scope>NUCLEOTIDE SEQUENCE [LARGE SCALE GENOMIC DNA]</scope>
    <source>
        <strain evidence="18">none</strain>
    </source>
</reference>
<keyword evidence="8 16" id="KW-0808">Transferase</keyword>
<evidence type="ECO:0000256" key="10">
    <source>
        <dbReference type="ARBA" id="ARBA00022777"/>
    </source>
</evidence>
<evidence type="ECO:0000256" key="6">
    <source>
        <dbReference type="ARBA" id="ARBA00012102"/>
    </source>
</evidence>
<keyword evidence="10 16" id="KW-0418">Kinase</keyword>
<evidence type="ECO:0000256" key="8">
    <source>
        <dbReference type="ARBA" id="ARBA00022679"/>
    </source>
</evidence>
<name>I4EHK9_9BACT</name>
<dbReference type="EC" id="2.7.1.33" evidence="6 16"/>
<keyword evidence="9 16" id="KW-0547">Nucleotide-binding</keyword>
<sequence>MLLVLDVSNRHTAVAVANGSTMRSWLLASDPQKTPDDQGLVLDTLLTRAGFGAGALHGAVIGSVVPVLTATLAEACSRYFNVTPLVVGPGVRTGVRVRTDNPREVGADRIANTLAAYRCYGGPAIVIDCSTATTFDAVSAGGDYLGSVIAPGIEMAMEALARQTAQLHKVELARPGRVIGTNTTSAIQSGVVYGFAGLVDGLVSRIAEELDGQARVIATGPFAELVQASTRSIDTVNRLLTLEGLRLIWEMNARERGAARP</sequence>
<evidence type="ECO:0000256" key="15">
    <source>
        <dbReference type="ARBA" id="ARBA00040883"/>
    </source>
</evidence>
<comment type="catalytic activity">
    <reaction evidence="1 16">
        <text>(R)-pantothenate + ATP = (R)-4'-phosphopantothenate + ADP + H(+)</text>
        <dbReference type="Rhea" id="RHEA:16373"/>
        <dbReference type="ChEBI" id="CHEBI:10986"/>
        <dbReference type="ChEBI" id="CHEBI:15378"/>
        <dbReference type="ChEBI" id="CHEBI:29032"/>
        <dbReference type="ChEBI" id="CHEBI:30616"/>
        <dbReference type="ChEBI" id="CHEBI:456216"/>
        <dbReference type="EC" id="2.7.1.33"/>
    </reaction>
</comment>
<feature type="binding site" evidence="16">
    <location>
        <position position="131"/>
    </location>
    <ligand>
        <name>ATP</name>
        <dbReference type="ChEBI" id="CHEBI:30616"/>
    </ligand>
</feature>
<evidence type="ECO:0000256" key="4">
    <source>
        <dbReference type="ARBA" id="ARBA00005225"/>
    </source>
</evidence>
<proteinExistence type="inferred from homology"/>
<evidence type="ECO:0000256" key="13">
    <source>
        <dbReference type="ARBA" id="ARBA00022993"/>
    </source>
</evidence>
<comment type="subcellular location">
    <subcellularLocation>
        <location evidence="3 16">Cytoplasm</location>
    </subcellularLocation>
</comment>
<dbReference type="RefSeq" id="WP_008478116.1">
    <property type="nucleotide sequence ID" value="NZ_CAGS01000240.1"/>
</dbReference>
<dbReference type="NCBIfam" id="TIGR00671">
    <property type="entry name" value="baf"/>
    <property type="match status" value="1"/>
</dbReference>
<evidence type="ECO:0000256" key="7">
    <source>
        <dbReference type="ARBA" id="ARBA00022490"/>
    </source>
</evidence>
<gene>
    <name evidence="16 17" type="primary">coaX</name>
    <name evidence="17" type="ORF">NITHO_3140008</name>
</gene>
<feature type="active site" description="Proton acceptor" evidence="16">
    <location>
        <position position="108"/>
    </location>
</feature>
<evidence type="ECO:0000256" key="5">
    <source>
        <dbReference type="ARBA" id="ARBA00011738"/>
    </source>
</evidence>
<dbReference type="Gene3D" id="3.30.420.40">
    <property type="match status" value="2"/>
</dbReference>
<evidence type="ECO:0000256" key="16">
    <source>
        <dbReference type="HAMAP-Rule" id="MF_01274"/>
    </source>
</evidence>
<dbReference type="Pfam" id="PF03309">
    <property type="entry name" value="Pan_kinase"/>
    <property type="match status" value="1"/>
</dbReference>
<dbReference type="AlphaFoldDB" id="I4EHK9"/>
<evidence type="ECO:0000313" key="17">
    <source>
        <dbReference type="EMBL" id="CCF84171.1"/>
    </source>
</evidence>
<dbReference type="GO" id="GO:0005524">
    <property type="term" value="F:ATP binding"/>
    <property type="evidence" value="ECO:0007669"/>
    <property type="project" value="UniProtKB-UniRule"/>
</dbReference>
<keyword evidence="7 16" id="KW-0963">Cytoplasm</keyword>
<dbReference type="Proteomes" id="UP000004221">
    <property type="component" value="Unassembled WGS sequence"/>
</dbReference>
<evidence type="ECO:0000256" key="3">
    <source>
        <dbReference type="ARBA" id="ARBA00004496"/>
    </source>
</evidence>
<dbReference type="GO" id="GO:0015937">
    <property type="term" value="P:coenzyme A biosynthetic process"/>
    <property type="evidence" value="ECO:0007669"/>
    <property type="project" value="UniProtKB-UniRule"/>
</dbReference>
<dbReference type="UniPathway" id="UPA00241">
    <property type="reaction ID" value="UER00352"/>
</dbReference>
<dbReference type="GO" id="GO:0005737">
    <property type="term" value="C:cytoplasm"/>
    <property type="evidence" value="ECO:0007669"/>
    <property type="project" value="UniProtKB-SubCell"/>
</dbReference>
<keyword evidence="12 16" id="KW-0630">Potassium</keyword>
<keyword evidence="16" id="KW-0479">Metal-binding</keyword>
<evidence type="ECO:0000256" key="2">
    <source>
        <dbReference type="ARBA" id="ARBA00001958"/>
    </source>
</evidence>
<dbReference type="InterPro" id="IPR043129">
    <property type="entry name" value="ATPase_NBD"/>
</dbReference>
<comment type="pathway">
    <text evidence="4 16">Cofactor biosynthesis; coenzyme A biosynthesis; CoA from (R)-pantothenate: step 1/5.</text>
</comment>
<feature type="binding site" evidence="16">
    <location>
        <position position="128"/>
    </location>
    <ligand>
        <name>K(+)</name>
        <dbReference type="ChEBI" id="CHEBI:29103"/>
    </ligand>
</feature>
<evidence type="ECO:0000256" key="1">
    <source>
        <dbReference type="ARBA" id="ARBA00001206"/>
    </source>
</evidence>
<dbReference type="GO" id="GO:0046872">
    <property type="term" value="F:metal ion binding"/>
    <property type="evidence" value="ECO:0007669"/>
    <property type="project" value="UniProtKB-KW"/>
</dbReference>
<dbReference type="PANTHER" id="PTHR34265">
    <property type="entry name" value="TYPE III PANTOTHENATE KINASE"/>
    <property type="match status" value="1"/>
</dbReference>
<protein>
    <recommendedName>
        <fullName evidence="15 16">Type III pantothenate kinase</fullName>
        <ecNumber evidence="6 16">2.7.1.33</ecNumber>
    </recommendedName>
    <alternativeName>
        <fullName evidence="16">PanK-III</fullName>
    </alternativeName>
    <alternativeName>
        <fullName evidence="16">Pantothenic acid kinase</fullName>
    </alternativeName>
</protein>
<evidence type="ECO:0000256" key="11">
    <source>
        <dbReference type="ARBA" id="ARBA00022840"/>
    </source>
</evidence>
<feature type="binding site" evidence="16">
    <location>
        <position position="183"/>
    </location>
    <ligand>
        <name>substrate</name>
    </ligand>
</feature>